<dbReference type="RefSeq" id="WP_291796888.1">
    <property type="nucleotide sequence ID" value="NZ_BAAAPZ010000017.1"/>
</dbReference>
<evidence type="ECO:0000313" key="2">
    <source>
        <dbReference type="EMBL" id="GAA2104760.1"/>
    </source>
</evidence>
<evidence type="ECO:0000313" key="3">
    <source>
        <dbReference type="Proteomes" id="UP001500984"/>
    </source>
</evidence>
<sequence>MNIGTRLLISAALAVGSTVGAAALGTTLQRDGAAGLAAESSAVQSAAELDEDSPTARADGVRAELLAAAAAGDISWEAAHRVSDDLGSYILGERDAAAIAV</sequence>
<feature type="signal peptide" evidence="1">
    <location>
        <begin position="1"/>
        <end position="22"/>
    </location>
</feature>
<gene>
    <name evidence="2" type="ORF">GCM10009823_29660</name>
</gene>
<accession>A0ABP5IQA8</accession>
<protein>
    <recommendedName>
        <fullName evidence="4">DUF4148 domain-containing protein</fullName>
    </recommendedName>
</protein>
<keyword evidence="3" id="KW-1185">Reference proteome</keyword>
<organism evidence="2 3">
    <name type="scientific">Brevibacterium salitolerans</name>
    <dbReference type="NCBI Taxonomy" id="1403566"/>
    <lineage>
        <taxon>Bacteria</taxon>
        <taxon>Bacillati</taxon>
        <taxon>Actinomycetota</taxon>
        <taxon>Actinomycetes</taxon>
        <taxon>Micrococcales</taxon>
        <taxon>Brevibacteriaceae</taxon>
        <taxon>Brevibacterium</taxon>
    </lineage>
</organism>
<feature type="chain" id="PRO_5047086707" description="DUF4148 domain-containing protein" evidence="1">
    <location>
        <begin position="23"/>
        <end position="101"/>
    </location>
</feature>
<name>A0ABP5IQA8_9MICO</name>
<dbReference type="EMBL" id="BAAAPZ010000017">
    <property type="protein sequence ID" value="GAA2104760.1"/>
    <property type="molecule type" value="Genomic_DNA"/>
</dbReference>
<evidence type="ECO:0000256" key="1">
    <source>
        <dbReference type="SAM" id="SignalP"/>
    </source>
</evidence>
<dbReference type="Proteomes" id="UP001500984">
    <property type="component" value="Unassembled WGS sequence"/>
</dbReference>
<proteinExistence type="predicted"/>
<comment type="caution">
    <text evidence="2">The sequence shown here is derived from an EMBL/GenBank/DDBJ whole genome shotgun (WGS) entry which is preliminary data.</text>
</comment>
<evidence type="ECO:0008006" key="4">
    <source>
        <dbReference type="Google" id="ProtNLM"/>
    </source>
</evidence>
<reference evidence="3" key="1">
    <citation type="journal article" date="2019" name="Int. J. Syst. Evol. Microbiol.">
        <title>The Global Catalogue of Microorganisms (GCM) 10K type strain sequencing project: providing services to taxonomists for standard genome sequencing and annotation.</title>
        <authorList>
            <consortium name="The Broad Institute Genomics Platform"/>
            <consortium name="The Broad Institute Genome Sequencing Center for Infectious Disease"/>
            <person name="Wu L."/>
            <person name="Ma J."/>
        </authorList>
    </citation>
    <scope>NUCLEOTIDE SEQUENCE [LARGE SCALE GENOMIC DNA]</scope>
    <source>
        <strain evidence="3">JCM 15900</strain>
    </source>
</reference>
<keyword evidence="1" id="KW-0732">Signal</keyword>